<dbReference type="GeneID" id="28993676"/>
<name>A0A162N8X7_PHYB8</name>
<organism evidence="1 2">
    <name type="scientific">Phycomyces blakesleeanus (strain ATCC 8743b / DSM 1359 / FGSC 10004 / NBRC 33097 / NRRL 1555)</name>
    <dbReference type="NCBI Taxonomy" id="763407"/>
    <lineage>
        <taxon>Eukaryota</taxon>
        <taxon>Fungi</taxon>
        <taxon>Fungi incertae sedis</taxon>
        <taxon>Mucoromycota</taxon>
        <taxon>Mucoromycotina</taxon>
        <taxon>Mucoromycetes</taxon>
        <taxon>Mucorales</taxon>
        <taxon>Phycomycetaceae</taxon>
        <taxon>Phycomyces</taxon>
    </lineage>
</organism>
<dbReference type="PANTHER" id="PTHR46579:SF1">
    <property type="entry name" value="F5_8 TYPE C DOMAIN-CONTAINING PROTEIN"/>
    <property type="match status" value="1"/>
</dbReference>
<protein>
    <submittedName>
        <fullName evidence="1">Uncharacterized protein</fullName>
    </submittedName>
</protein>
<dbReference type="OrthoDB" id="2389915at2759"/>
<dbReference type="STRING" id="763407.A0A162N8X7"/>
<dbReference type="AlphaFoldDB" id="A0A162N8X7"/>
<dbReference type="Proteomes" id="UP000077315">
    <property type="component" value="Unassembled WGS sequence"/>
</dbReference>
<proteinExistence type="predicted"/>
<dbReference type="RefSeq" id="XP_018284984.1">
    <property type="nucleotide sequence ID" value="XM_018432770.1"/>
</dbReference>
<gene>
    <name evidence="1" type="ORF">PHYBLDRAFT_151882</name>
</gene>
<evidence type="ECO:0000313" key="1">
    <source>
        <dbReference type="EMBL" id="OAD66944.1"/>
    </source>
</evidence>
<dbReference type="PANTHER" id="PTHR46579">
    <property type="entry name" value="F5/8 TYPE C DOMAIN-CONTAINING PROTEIN-RELATED"/>
    <property type="match status" value="1"/>
</dbReference>
<dbReference type="InParanoid" id="A0A162N8X7"/>
<dbReference type="EMBL" id="KV441026">
    <property type="protein sequence ID" value="OAD66944.1"/>
    <property type="molecule type" value="Genomic_DNA"/>
</dbReference>
<accession>A0A162N8X7</accession>
<sequence>MSSNSILDSYQCNQCKERHTNLKKAKSCRAQCFKNHHRRHNDIQTSQTTLVPGQVSVVLNTVSNDTIEERADAIKDQIMDTLNSEDNDDPIMNIFSNDDNDESMYDAELGNDMDIIENETSPLVFDFSQPAPTPDKDDAKNLEFLKIIKDFGIFRNAHEMIVKHFNSILETSTCITYRACTSHLSKKLLKRFSGVEETTECSNCGQSRYKTRRGETEGGDLVATATMIQLPLARQLALALANEDTRADIHYRHNHESSSDGSKTDVFDGQVYQQAKHLFSGKDDIAISLSVDGFMPHNVPGSVTILHATILNLNPMVRYERSRILQIAMIPDPGAPANFWSFMEPTMKELLVLESKGMVIKTPNETISAKVHVLMVTGDILALAKLACHSGHMSKDGCRICHVVGQCPKHGQYFRTLPSTNIHTLESFQNFSQASASSRKGLNGQSPLATLKVFSGPLFFALDEMHGLCHGISKQVWGLVSGTYGTDHCFALSSGVWKEIGTAMYKTRNTIPTSFHGDWRDVYKNPGSFKAVDWADFLLFVVPTLVAECIGDATARNALLGLVQACNLLMSWELSAEEQTSIKSKLEIWNMYLESLLTSGKIKINIFTINQHLLQHYPLTIDAYGPPHAYSARSVERAISEYSRAIKNSTAGWPLTDEGERVGAGSDIEFWGPLRNRTIRDSFEGISCLSKLLEDFYESKGKECSMIEAAIQTSHKAFVNGCVIDSALDQNCVREAHNIRLQIQVDENRNINSAYSPVYKDFFGKVVVFFEHKLNNKRWPLALVEIVAVRLVNGIPVINNGQMKPKVVHLADVKELVGLVKSDATINTTTTTTTTTYIVWSELNRGPKLSLGSLADL</sequence>
<keyword evidence="2" id="KW-1185">Reference proteome</keyword>
<evidence type="ECO:0000313" key="2">
    <source>
        <dbReference type="Proteomes" id="UP000077315"/>
    </source>
</evidence>
<dbReference type="VEuPathDB" id="FungiDB:PHYBLDRAFT_151882"/>
<reference evidence="2" key="1">
    <citation type="submission" date="2015-06" db="EMBL/GenBank/DDBJ databases">
        <title>Expansion of signal transduction pathways in fungi by whole-genome duplication.</title>
        <authorList>
            <consortium name="DOE Joint Genome Institute"/>
            <person name="Corrochano L.M."/>
            <person name="Kuo A."/>
            <person name="Marcet-Houben M."/>
            <person name="Polaino S."/>
            <person name="Salamov A."/>
            <person name="Villalobos J.M."/>
            <person name="Alvarez M.I."/>
            <person name="Avalos J."/>
            <person name="Benito E.P."/>
            <person name="Benoit I."/>
            <person name="Burger G."/>
            <person name="Camino L.P."/>
            <person name="Canovas D."/>
            <person name="Cerda-Olmedo E."/>
            <person name="Cheng J.-F."/>
            <person name="Dominguez A."/>
            <person name="Elias M."/>
            <person name="Eslava A.P."/>
            <person name="Glaser F."/>
            <person name="Grimwood J."/>
            <person name="Gutierrez G."/>
            <person name="Heitman J."/>
            <person name="Henrissat B."/>
            <person name="Iturriaga E.A."/>
            <person name="Lang B.F."/>
            <person name="Lavin J.L."/>
            <person name="Lee S."/>
            <person name="Li W."/>
            <person name="Lindquist E."/>
            <person name="Lopez-Garcia S."/>
            <person name="Luque E.M."/>
            <person name="Marcos A.T."/>
            <person name="Martin J."/>
            <person name="McCluskey K."/>
            <person name="Medina H.R."/>
            <person name="Miralles-Duran A."/>
            <person name="Miyazaki A."/>
            <person name="Munoz-Torres E."/>
            <person name="Oguiza J.A."/>
            <person name="Ohm R."/>
            <person name="Olmedo M."/>
            <person name="Orejas M."/>
            <person name="Ortiz-Castellanos L."/>
            <person name="Pisabarro A.G."/>
            <person name="Rodriguez-Romero J."/>
            <person name="Ruiz-Herrera J."/>
            <person name="Ruiz-Vazquez R."/>
            <person name="Sanz C."/>
            <person name="Schackwitz W."/>
            <person name="Schmutz J."/>
            <person name="Shahriari M."/>
            <person name="Shelest E."/>
            <person name="Silva-Franco F."/>
            <person name="Soanes D."/>
            <person name="Syed K."/>
            <person name="Tagua V.G."/>
            <person name="Talbot N.J."/>
            <person name="Thon M."/>
            <person name="De vries R.P."/>
            <person name="Wiebenga A."/>
            <person name="Yadav J.S."/>
            <person name="Braun E.L."/>
            <person name="Baker S."/>
            <person name="Garre V."/>
            <person name="Horwitz B."/>
            <person name="Torres-Martinez S."/>
            <person name="Idnurm A."/>
            <person name="Herrera-Estrella A."/>
            <person name="Gabaldon T."/>
            <person name="Grigoriev I.V."/>
        </authorList>
    </citation>
    <scope>NUCLEOTIDE SEQUENCE [LARGE SCALE GENOMIC DNA]</scope>
    <source>
        <strain evidence="2">NRRL 1555(-)</strain>
    </source>
</reference>